<keyword evidence="5 8" id="KW-1015">Disulfide bond</keyword>
<dbReference type="Gene3D" id="4.10.110.10">
    <property type="entry name" value="Spasmolytic Protein, domain 1"/>
    <property type="match status" value="2"/>
</dbReference>
<evidence type="ECO:0000313" key="12">
    <source>
        <dbReference type="RefSeq" id="XP_023393964.1"/>
    </source>
</evidence>
<feature type="domain" description="P-type" evidence="10">
    <location>
        <begin position="31"/>
        <end position="75"/>
    </location>
</feature>
<accession>A0A6P6D2J3</accession>
<dbReference type="SMART" id="SM00018">
    <property type="entry name" value="PD"/>
    <property type="match status" value="2"/>
</dbReference>
<comment type="caution">
    <text evidence="8">Lacks conserved residue(s) required for the propagation of feature annotation.</text>
</comment>
<dbReference type="KEGG" id="pvp:105300578"/>
<evidence type="ECO:0000256" key="7">
    <source>
        <dbReference type="ARBA" id="ARBA00044091"/>
    </source>
</evidence>
<dbReference type="PANTHER" id="PTHR13826">
    <property type="entry name" value="INTESTINAL TREFOIL FACTOR-RELATED"/>
    <property type="match status" value="1"/>
</dbReference>
<name>A0A6P6D2J3_PTEVA</name>
<dbReference type="FunFam" id="4.10.110.10:FF:000001">
    <property type="entry name" value="Trefoil factor 3"/>
    <property type="match status" value="1"/>
</dbReference>
<dbReference type="OrthoDB" id="10051464at2759"/>
<dbReference type="GeneID" id="105300578"/>
<feature type="disulfide bond" evidence="8">
    <location>
        <begin position="93"/>
        <end position="108"/>
    </location>
</feature>
<dbReference type="InterPro" id="IPR000519">
    <property type="entry name" value="P_trefoil_dom"/>
</dbReference>
<evidence type="ECO:0000256" key="1">
    <source>
        <dbReference type="ARBA" id="ARBA00004613"/>
    </source>
</evidence>
<protein>
    <recommendedName>
        <fullName evidence="7">Trefoil factor 2</fullName>
    </recommendedName>
</protein>
<evidence type="ECO:0000256" key="2">
    <source>
        <dbReference type="ARBA" id="ARBA00022525"/>
    </source>
</evidence>
<evidence type="ECO:0000256" key="8">
    <source>
        <dbReference type="PROSITE-ProRule" id="PRU00779"/>
    </source>
</evidence>
<dbReference type="GO" id="GO:0030277">
    <property type="term" value="P:maintenance of gastrointestinal epithelium"/>
    <property type="evidence" value="ECO:0007669"/>
    <property type="project" value="TreeGrafter"/>
</dbReference>
<organism evidence="11 12">
    <name type="scientific">Pteropus vampyrus</name>
    <name type="common">Large flying fox</name>
    <dbReference type="NCBI Taxonomy" id="132908"/>
    <lineage>
        <taxon>Eukaryota</taxon>
        <taxon>Metazoa</taxon>
        <taxon>Chordata</taxon>
        <taxon>Craniata</taxon>
        <taxon>Vertebrata</taxon>
        <taxon>Euteleostomi</taxon>
        <taxon>Mammalia</taxon>
        <taxon>Eutheria</taxon>
        <taxon>Laurasiatheria</taxon>
        <taxon>Chiroptera</taxon>
        <taxon>Yinpterochiroptera</taxon>
        <taxon>Pteropodoidea</taxon>
        <taxon>Pteropodidae</taxon>
        <taxon>Pteropodinae</taxon>
        <taxon>Pteropus</taxon>
    </lineage>
</organism>
<feature type="domain" description="P-type" evidence="10">
    <location>
        <begin position="81"/>
        <end position="124"/>
    </location>
</feature>
<dbReference type="GO" id="GO:0031723">
    <property type="term" value="F:CXCR4 chemokine receptor binding"/>
    <property type="evidence" value="ECO:0007669"/>
    <property type="project" value="TreeGrafter"/>
</dbReference>
<dbReference type="FunFam" id="4.10.110.10:FF:000005">
    <property type="entry name" value="Trefoil factor 2"/>
    <property type="match status" value="1"/>
</dbReference>
<evidence type="ECO:0000313" key="11">
    <source>
        <dbReference type="Proteomes" id="UP000515202"/>
    </source>
</evidence>
<dbReference type="GO" id="GO:0070098">
    <property type="term" value="P:chemokine-mediated signaling pathway"/>
    <property type="evidence" value="ECO:0007669"/>
    <property type="project" value="TreeGrafter"/>
</dbReference>
<keyword evidence="11" id="KW-1185">Reference proteome</keyword>
<dbReference type="SUPFAM" id="SSF57492">
    <property type="entry name" value="Trefoil"/>
    <property type="match status" value="2"/>
</dbReference>
<evidence type="ECO:0000256" key="3">
    <source>
        <dbReference type="ARBA" id="ARBA00022729"/>
    </source>
</evidence>
<evidence type="ECO:0000259" key="10">
    <source>
        <dbReference type="PROSITE" id="PS51448"/>
    </source>
</evidence>
<sequence>MDVGCRGARLLAAVLVLGLCAPAGAEKPSPCQCSRTSPQTRKNCGFPGITSDQCFKAGCCFDSSVVGVPWCFDPLPKQESEECVMEVSARRDCGYPGISPQECASRKCCFSDVIPQVPWCFFPLPVQGTVTVDEPWTWRVLGGGATQRVLSCTRGPDATPGQGPSTPVAVAGRECTDSELLYCEATVSEGIPDSCCPAAWWLQQSHCVPGWFKSISSSATPPGPGTAWWPRPFYCSSVTIFGCYQMPLLCWRSTFAQPFAGTKVLLFYLR</sequence>
<dbReference type="Pfam" id="PF00088">
    <property type="entry name" value="Trefoil"/>
    <property type="match status" value="2"/>
</dbReference>
<dbReference type="InterPro" id="IPR017994">
    <property type="entry name" value="P_trefoil_chordata"/>
</dbReference>
<dbReference type="PRINTS" id="PR00680">
    <property type="entry name" value="PTREFOIL"/>
</dbReference>
<dbReference type="CTD" id="7032"/>
<evidence type="ECO:0000256" key="6">
    <source>
        <dbReference type="ARBA" id="ARBA00043900"/>
    </source>
</evidence>
<feature type="disulfide bond" evidence="8">
    <location>
        <begin position="83"/>
        <end position="109"/>
    </location>
</feature>
<reference evidence="12" key="1">
    <citation type="submission" date="2025-08" db="UniProtKB">
        <authorList>
            <consortium name="RefSeq"/>
        </authorList>
    </citation>
    <scope>IDENTIFICATION</scope>
    <source>
        <tissue evidence="12">Kidney</tissue>
    </source>
</reference>
<dbReference type="CDD" id="cd00111">
    <property type="entry name" value="Trefoil"/>
    <property type="match status" value="2"/>
</dbReference>
<feature type="signal peptide" evidence="9">
    <location>
        <begin position="1"/>
        <end position="25"/>
    </location>
</feature>
<comment type="subcellular location">
    <subcellularLocation>
        <location evidence="1">Secreted</location>
    </subcellularLocation>
</comment>
<dbReference type="PANTHER" id="PTHR13826:SF17">
    <property type="entry name" value="TREFOIL FACTOR 2"/>
    <property type="match status" value="1"/>
</dbReference>
<gene>
    <name evidence="12" type="primary">TFF2</name>
</gene>
<dbReference type="Proteomes" id="UP000515202">
    <property type="component" value="Unplaced"/>
</dbReference>
<feature type="disulfide bond" evidence="8">
    <location>
        <begin position="44"/>
        <end position="59"/>
    </location>
</feature>
<keyword evidence="3 9" id="KW-0732">Signal</keyword>
<dbReference type="PROSITE" id="PS51448">
    <property type="entry name" value="P_TREFOIL_2"/>
    <property type="match status" value="2"/>
</dbReference>
<evidence type="ECO:0000256" key="5">
    <source>
        <dbReference type="ARBA" id="ARBA00023157"/>
    </source>
</evidence>
<keyword evidence="4" id="KW-0677">Repeat</keyword>
<keyword evidence="2" id="KW-0964">Secreted</keyword>
<comment type="function">
    <text evidence="6">Inhibits gastrointestinal motility and gastric acid secretion. Could function as a structural component of gastric mucus, possibly by stabilizing glycoproteins in the mucus gel through interactions with carbohydrate side chains.</text>
</comment>
<dbReference type="GO" id="GO:0005615">
    <property type="term" value="C:extracellular space"/>
    <property type="evidence" value="ECO:0007669"/>
    <property type="project" value="TreeGrafter"/>
</dbReference>
<evidence type="ECO:0000256" key="9">
    <source>
        <dbReference type="SAM" id="SignalP"/>
    </source>
</evidence>
<proteinExistence type="predicted"/>
<dbReference type="AlphaFoldDB" id="A0A6P6D2J3"/>
<dbReference type="RefSeq" id="XP_023393964.1">
    <property type="nucleotide sequence ID" value="XM_023538196.1"/>
</dbReference>
<dbReference type="GO" id="GO:0060455">
    <property type="term" value="P:negative regulation of gastric acid secretion"/>
    <property type="evidence" value="ECO:0007669"/>
    <property type="project" value="TreeGrafter"/>
</dbReference>
<feature type="disulfide bond" evidence="8">
    <location>
        <begin position="54"/>
        <end position="71"/>
    </location>
</feature>
<dbReference type="InterPro" id="IPR017957">
    <property type="entry name" value="P_trefoil_CS"/>
</dbReference>
<dbReference type="PROSITE" id="PS00025">
    <property type="entry name" value="P_TREFOIL_1"/>
    <property type="match status" value="2"/>
</dbReference>
<feature type="chain" id="PRO_5027739571" description="Trefoil factor 2" evidence="9">
    <location>
        <begin position="26"/>
        <end position="270"/>
    </location>
</feature>
<dbReference type="InterPro" id="IPR044913">
    <property type="entry name" value="P_trefoil_dom_sf"/>
</dbReference>
<evidence type="ECO:0000256" key="4">
    <source>
        <dbReference type="ARBA" id="ARBA00022737"/>
    </source>
</evidence>
<feature type="disulfide bond" evidence="8">
    <location>
        <begin position="103"/>
        <end position="120"/>
    </location>
</feature>